<dbReference type="AlphaFoldDB" id="M3K0Z5"/>
<dbReference type="eggNOG" id="ENOG502QU2V">
    <property type="taxonomic scope" value="Eukaryota"/>
</dbReference>
<keyword evidence="10" id="KW-1185">Reference proteome</keyword>
<dbReference type="SUPFAM" id="SSF49482">
    <property type="entry name" value="Aromatic compound dioxygenase"/>
    <property type="match status" value="1"/>
</dbReference>
<dbReference type="InterPro" id="IPR039390">
    <property type="entry name" value="1_2-HQD/HQD"/>
</dbReference>
<feature type="domain" description="Intradiol ring-cleavage dioxygenases" evidence="7">
    <location>
        <begin position="98"/>
        <end position="278"/>
    </location>
</feature>
<keyword evidence="3" id="KW-0479">Metal-binding</keyword>
<dbReference type="GO" id="GO:0009712">
    <property type="term" value="P:catechol-containing compound metabolic process"/>
    <property type="evidence" value="ECO:0007669"/>
    <property type="project" value="InterPro"/>
</dbReference>
<gene>
    <name evidence="9" type="ORF">G210_1047</name>
</gene>
<dbReference type="Proteomes" id="UP000011777">
    <property type="component" value="Unassembled WGS sequence"/>
</dbReference>
<sequence length="297" mass="33243">MSQAFTESVKNSFGPNATPKAKRMVSSLIQHIHDFARENQLTTEEWLWGVNFINRIGQMSDERRNEGILVCDILGLESLVDALTNEMEHSNHTSSAILGPFYLPGSPVYANGESIVQKALPTDVKAFTRGRVTDTEGNPLAGAKIEVWQCNSAGFYSQQKEHDGPEFNLRGTFIADKDGYYSFECLRPTSYPIPYDGPAGDLLKIMDRHPDRPSHIHWRVSHPGFHTLVTQIYDSECPFTKNDSVHAVKDDIIVKFNKALPEEKVGDAKFTLDYNISLATEESIQQARAAARKEQGL</sequence>
<dbReference type="GO" id="GO:0008199">
    <property type="term" value="F:ferric iron binding"/>
    <property type="evidence" value="ECO:0007669"/>
    <property type="project" value="InterPro"/>
</dbReference>
<dbReference type="Pfam" id="PF04444">
    <property type="entry name" value="Dioxygenase_N"/>
    <property type="match status" value="1"/>
</dbReference>
<dbReference type="PANTHER" id="PTHR33711">
    <property type="entry name" value="DIOXYGENASE, PUTATIVE (AFU_ORTHOLOGUE AFUA_2G02910)-RELATED"/>
    <property type="match status" value="1"/>
</dbReference>
<organism evidence="9 10">
    <name type="scientific">Candida maltosa (strain Xu316)</name>
    <name type="common">Yeast</name>
    <dbReference type="NCBI Taxonomy" id="1245528"/>
    <lineage>
        <taxon>Eukaryota</taxon>
        <taxon>Fungi</taxon>
        <taxon>Dikarya</taxon>
        <taxon>Ascomycota</taxon>
        <taxon>Saccharomycotina</taxon>
        <taxon>Pichiomycetes</taxon>
        <taxon>Debaryomycetaceae</taxon>
        <taxon>Candida/Lodderomyces clade</taxon>
        <taxon>Candida</taxon>
    </lineage>
</organism>
<dbReference type="PANTHER" id="PTHR33711:SF7">
    <property type="entry name" value="INTRADIOL RING-CLEAVAGE DIOXYGENASES DOMAIN-CONTAINING PROTEIN-RELATED"/>
    <property type="match status" value="1"/>
</dbReference>
<keyword evidence="6" id="KW-0408">Iron</keyword>
<dbReference type="EMBL" id="AOGT01001131">
    <property type="protein sequence ID" value="EMG48394.1"/>
    <property type="molecule type" value="Genomic_DNA"/>
</dbReference>
<evidence type="ECO:0000313" key="9">
    <source>
        <dbReference type="EMBL" id="EMG48394.1"/>
    </source>
</evidence>
<name>M3K0Z5_CANMX</name>
<dbReference type="InterPro" id="IPR007535">
    <property type="entry name" value="Catechol_dOase_N"/>
</dbReference>
<dbReference type="OrthoDB" id="5238185at2759"/>
<accession>M3K0Z5</accession>
<dbReference type="OMA" id="AMGPKTT"/>
<evidence type="ECO:0000259" key="8">
    <source>
        <dbReference type="Pfam" id="PF04444"/>
    </source>
</evidence>
<reference evidence="9 10" key="1">
    <citation type="submission" date="2013-02" db="EMBL/GenBank/DDBJ databases">
        <title>Genome sequence of Candida maltosa Xu316, a potential industrial strain for xylitol and ethanol production.</title>
        <authorList>
            <person name="Yu J."/>
            <person name="Wang Q."/>
            <person name="Geng X."/>
            <person name="Bao W."/>
            <person name="He P."/>
            <person name="Cai J."/>
        </authorList>
    </citation>
    <scope>NUCLEOTIDE SEQUENCE [LARGE SCALE GENOMIC DNA]</scope>
    <source>
        <strain evidence="10">Xu316</strain>
    </source>
</reference>
<dbReference type="InterPro" id="IPR015889">
    <property type="entry name" value="Intradiol_dOase_core"/>
</dbReference>
<evidence type="ECO:0000259" key="7">
    <source>
        <dbReference type="Pfam" id="PF00775"/>
    </source>
</evidence>
<comment type="caution">
    <text evidence="9">The sequence shown here is derived from an EMBL/GenBank/DDBJ whole genome shotgun (WGS) entry which is preliminary data.</text>
</comment>
<dbReference type="STRING" id="1245528.M3K0Z5"/>
<dbReference type="Gene3D" id="2.60.130.10">
    <property type="entry name" value="Aromatic compound dioxygenase"/>
    <property type="match status" value="1"/>
</dbReference>
<evidence type="ECO:0000256" key="5">
    <source>
        <dbReference type="ARBA" id="ARBA00023002"/>
    </source>
</evidence>
<keyword evidence="4 9" id="KW-0223">Dioxygenase</keyword>
<evidence type="ECO:0000256" key="1">
    <source>
        <dbReference type="ARBA" id="ARBA00001965"/>
    </source>
</evidence>
<dbReference type="CDD" id="cd03461">
    <property type="entry name" value="1_2-HQD"/>
    <property type="match status" value="1"/>
</dbReference>
<comment type="cofactor">
    <cofactor evidence="1">
        <name>Fe(3+)</name>
        <dbReference type="ChEBI" id="CHEBI:29034"/>
    </cofactor>
</comment>
<protein>
    <submittedName>
        <fullName evidence="9">Catechol 1,2-dioxygenase</fullName>
    </submittedName>
</protein>
<evidence type="ECO:0000256" key="2">
    <source>
        <dbReference type="ARBA" id="ARBA00007825"/>
    </source>
</evidence>
<dbReference type="InterPro" id="IPR050770">
    <property type="entry name" value="Intradiol_RC_Dioxygenase"/>
</dbReference>
<evidence type="ECO:0000256" key="6">
    <source>
        <dbReference type="ARBA" id="ARBA00023004"/>
    </source>
</evidence>
<proteinExistence type="inferred from homology"/>
<evidence type="ECO:0000256" key="4">
    <source>
        <dbReference type="ARBA" id="ARBA00022964"/>
    </source>
</evidence>
<dbReference type="HOGENOM" id="CLU_046727_1_1_1"/>
<evidence type="ECO:0000256" key="3">
    <source>
        <dbReference type="ARBA" id="ARBA00022723"/>
    </source>
</evidence>
<evidence type="ECO:0000313" key="10">
    <source>
        <dbReference type="Proteomes" id="UP000011777"/>
    </source>
</evidence>
<dbReference type="Pfam" id="PF00775">
    <property type="entry name" value="Dioxygenase_C"/>
    <property type="match status" value="1"/>
</dbReference>
<dbReference type="GO" id="GO:0018576">
    <property type="term" value="F:catechol 1,2-dioxygenase activity"/>
    <property type="evidence" value="ECO:0007669"/>
    <property type="project" value="InterPro"/>
</dbReference>
<keyword evidence="5" id="KW-0560">Oxidoreductase</keyword>
<dbReference type="InterPro" id="IPR000627">
    <property type="entry name" value="Intradiol_dOase_C"/>
</dbReference>
<comment type="similarity">
    <text evidence="2">Belongs to the intradiol ring-cleavage dioxygenase family.</text>
</comment>
<feature type="domain" description="Catechol dioxygenase N-terminal" evidence="8">
    <location>
        <begin position="19"/>
        <end position="91"/>
    </location>
</feature>